<accession>A0ACB9Q7T7</accession>
<evidence type="ECO:0000313" key="1">
    <source>
        <dbReference type="EMBL" id="KAI4356891.1"/>
    </source>
</evidence>
<name>A0ACB9Q7T7_BAUVA</name>
<dbReference type="Proteomes" id="UP000828941">
    <property type="component" value="Chromosome 1"/>
</dbReference>
<sequence length="367" mass="41508">MRILTKCFGFPDLKDTNSSLQANQPSTQIEELCNRFSLAELRKSTNNFHIRRKIGRGSYGDVFIGCICIQGESKQIAVKRLESNSSHGISEFLNEIQLLCQIRHPNLVPLLGFCSEKEEKLLVYKYMLKGTLSDHLNLADGFNNLEPLSWKKRLEICIGAARGLHYLHTGAKRSIFHRHVKPANIVLDKNWVPKLTDFGLSLQGPNSMSKPKPIVVERIQGTDGFMAPEYCMNFIFTDKCDVYSFGVVLVIVLCGKDFDSIFWKINELDKSKNSSLPCTWKNLALGVIDFVQQGKGEEIIDPILMGKIAPECWEIFMDITQRCLLLDPIERPIMGEVEVELEHALALQQEADAINSDTGFSLIFDHL</sequence>
<comment type="caution">
    <text evidence="1">The sequence shown here is derived from an EMBL/GenBank/DDBJ whole genome shotgun (WGS) entry which is preliminary data.</text>
</comment>
<evidence type="ECO:0000313" key="2">
    <source>
        <dbReference type="Proteomes" id="UP000828941"/>
    </source>
</evidence>
<proteinExistence type="predicted"/>
<reference evidence="1 2" key="1">
    <citation type="journal article" date="2022" name="DNA Res.">
        <title>Chromosomal-level genome assembly of the orchid tree Bauhinia variegata (Leguminosae; Cercidoideae) supports the allotetraploid origin hypothesis of Bauhinia.</title>
        <authorList>
            <person name="Zhong Y."/>
            <person name="Chen Y."/>
            <person name="Zheng D."/>
            <person name="Pang J."/>
            <person name="Liu Y."/>
            <person name="Luo S."/>
            <person name="Meng S."/>
            <person name="Qian L."/>
            <person name="Wei D."/>
            <person name="Dai S."/>
            <person name="Zhou R."/>
        </authorList>
    </citation>
    <scope>NUCLEOTIDE SEQUENCE [LARGE SCALE GENOMIC DNA]</scope>
    <source>
        <strain evidence="1">BV-YZ2020</strain>
    </source>
</reference>
<organism evidence="1 2">
    <name type="scientific">Bauhinia variegata</name>
    <name type="common">Purple orchid tree</name>
    <name type="synonym">Phanera variegata</name>
    <dbReference type="NCBI Taxonomy" id="167791"/>
    <lineage>
        <taxon>Eukaryota</taxon>
        <taxon>Viridiplantae</taxon>
        <taxon>Streptophyta</taxon>
        <taxon>Embryophyta</taxon>
        <taxon>Tracheophyta</taxon>
        <taxon>Spermatophyta</taxon>
        <taxon>Magnoliopsida</taxon>
        <taxon>eudicotyledons</taxon>
        <taxon>Gunneridae</taxon>
        <taxon>Pentapetalae</taxon>
        <taxon>rosids</taxon>
        <taxon>fabids</taxon>
        <taxon>Fabales</taxon>
        <taxon>Fabaceae</taxon>
        <taxon>Cercidoideae</taxon>
        <taxon>Cercideae</taxon>
        <taxon>Bauhiniinae</taxon>
        <taxon>Bauhinia</taxon>
    </lineage>
</organism>
<keyword evidence="2" id="KW-1185">Reference proteome</keyword>
<gene>
    <name evidence="1" type="ORF">L6164_000874</name>
</gene>
<dbReference type="EMBL" id="CM039426">
    <property type="protein sequence ID" value="KAI4356891.1"/>
    <property type="molecule type" value="Genomic_DNA"/>
</dbReference>
<protein>
    <submittedName>
        <fullName evidence="1">Uncharacterized protein</fullName>
    </submittedName>
</protein>